<dbReference type="GO" id="GO:0003700">
    <property type="term" value="F:DNA-binding transcription factor activity"/>
    <property type="evidence" value="ECO:0007669"/>
    <property type="project" value="InterPro"/>
</dbReference>
<gene>
    <name evidence="1" type="ORF">EPJ78_01370</name>
</gene>
<evidence type="ECO:0000313" key="2">
    <source>
        <dbReference type="Proteomes" id="UP000322814"/>
    </source>
</evidence>
<dbReference type="InterPro" id="IPR013325">
    <property type="entry name" value="RNA_pol_sigma_r2"/>
</dbReference>
<comment type="caution">
    <text evidence="1">The sequence shown here is derived from an EMBL/GenBank/DDBJ whole genome shotgun (WGS) entry which is preliminary data.</text>
</comment>
<dbReference type="Proteomes" id="UP000322814">
    <property type="component" value="Unassembled WGS sequence"/>
</dbReference>
<proteinExistence type="predicted"/>
<organism evidence="1 2">
    <name type="scientific">Brachyspira aalborgi</name>
    <dbReference type="NCBI Taxonomy" id="29522"/>
    <lineage>
        <taxon>Bacteria</taxon>
        <taxon>Pseudomonadati</taxon>
        <taxon>Spirochaetota</taxon>
        <taxon>Spirochaetia</taxon>
        <taxon>Brachyspirales</taxon>
        <taxon>Brachyspiraceae</taxon>
        <taxon>Brachyspira</taxon>
    </lineage>
</organism>
<dbReference type="EMBL" id="SAYB01000002">
    <property type="protein sequence ID" value="TXJ39323.1"/>
    <property type="molecule type" value="Genomic_DNA"/>
</dbReference>
<dbReference type="RefSeq" id="WP_147770259.1">
    <property type="nucleotide sequence ID" value="NZ_SAYB01000002.1"/>
</dbReference>
<dbReference type="Gene3D" id="1.10.1740.10">
    <property type="match status" value="1"/>
</dbReference>
<reference evidence="1 2" key="1">
    <citation type="journal article" date="1992" name="Lakartidningen">
        <title>[Penicillin V and not amoxicillin is the first choice preparation in acute otitis].</title>
        <authorList>
            <person name="Kamme C."/>
            <person name="Lundgren K."/>
            <person name="Prellner K."/>
        </authorList>
    </citation>
    <scope>NUCLEOTIDE SEQUENCE [LARGE SCALE GENOMIC DNA]</scope>
    <source>
        <strain evidence="1 2">PC4580III</strain>
    </source>
</reference>
<evidence type="ECO:0000313" key="1">
    <source>
        <dbReference type="EMBL" id="TXJ39323.1"/>
    </source>
</evidence>
<dbReference type="AlphaFoldDB" id="A0A5C8EPQ9"/>
<dbReference type="GO" id="GO:0006352">
    <property type="term" value="P:DNA-templated transcription initiation"/>
    <property type="evidence" value="ECO:0007669"/>
    <property type="project" value="InterPro"/>
</dbReference>
<protein>
    <submittedName>
        <fullName evidence="1">Uncharacterized protein</fullName>
    </submittedName>
</protein>
<sequence>MENKIIITNENEKEYWIEYKKTLSPQIKEAFVVKYNNLVEYASSRIYIKNKHRRNIKLKDLIKFGSFGLLNAIDEYEPDIDIKFKNYALIGIMAFIYEEMWKIKTSPTKDIQNLINIILNENKKEER</sequence>
<dbReference type="SUPFAM" id="SSF88946">
    <property type="entry name" value="Sigma2 domain of RNA polymerase sigma factors"/>
    <property type="match status" value="1"/>
</dbReference>
<name>A0A5C8EPQ9_9SPIR</name>
<accession>A0A5C8EPQ9</accession>